<organism evidence="2 3">
    <name type="scientific">Paraburkholderia tropica</name>
    <dbReference type="NCBI Taxonomy" id="92647"/>
    <lineage>
        <taxon>Bacteria</taxon>
        <taxon>Pseudomonadati</taxon>
        <taxon>Pseudomonadota</taxon>
        <taxon>Betaproteobacteria</taxon>
        <taxon>Burkholderiales</taxon>
        <taxon>Burkholderiaceae</taxon>
        <taxon>Paraburkholderia</taxon>
    </lineage>
</organism>
<protein>
    <submittedName>
        <fullName evidence="2">Uncharacterized protein</fullName>
    </submittedName>
</protein>
<dbReference type="Proteomes" id="UP000183529">
    <property type="component" value="Unassembled WGS sequence"/>
</dbReference>
<evidence type="ECO:0000256" key="1">
    <source>
        <dbReference type="SAM" id="SignalP"/>
    </source>
</evidence>
<dbReference type="AlphaFoldDB" id="A0AAQ1GG16"/>
<accession>A0AAQ1GG16</accession>
<dbReference type="EMBL" id="FNZM01000007">
    <property type="protein sequence ID" value="SEJ69934.1"/>
    <property type="molecule type" value="Genomic_DNA"/>
</dbReference>
<dbReference type="GeneID" id="61306929"/>
<feature type="signal peptide" evidence="1">
    <location>
        <begin position="1"/>
        <end position="24"/>
    </location>
</feature>
<feature type="chain" id="PRO_5042871297" evidence="1">
    <location>
        <begin position="25"/>
        <end position="231"/>
    </location>
</feature>
<keyword evidence="1" id="KW-0732">Signal</keyword>
<reference evidence="2 3" key="1">
    <citation type="submission" date="2016-10" db="EMBL/GenBank/DDBJ databases">
        <authorList>
            <person name="Varghese N."/>
            <person name="Submissions S."/>
        </authorList>
    </citation>
    <scope>NUCLEOTIDE SEQUENCE [LARGE SCALE GENOMIC DNA]</scope>
    <source>
        <strain evidence="2 3">LMG 22274</strain>
    </source>
</reference>
<evidence type="ECO:0000313" key="2">
    <source>
        <dbReference type="EMBL" id="SEJ69934.1"/>
    </source>
</evidence>
<comment type="caution">
    <text evidence="2">The sequence shown here is derived from an EMBL/GenBank/DDBJ whole genome shotgun (WGS) entry which is preliminary data.</text>
</comment>
<sequence length="231" mass="25294">MKTSKLIILWMGIALSLASPVVSAGIGVVFNNPFLVAIQSGNNLYGYYDSENERFSCVFFFYGKSNSPMLISSNHSSIEIDTFGFGLDPKSYAYQGRSKYSDIPGTLFSDSNGWVIKTDSPPDACNGIGADFSKSPSDANFSRYYIVEKLNALEIGVVVRKTLVREKIGSNRSKAMLVGGDAVLVISRKGSNSYIRFIDSKLASLDRDPVVTGWVRSADIANPFPRPMNHD</sequence>
<proteinExistence type="predicted"/>
<evidence type="ECO:0000313" key="3">
    <source>
        <dbReference type="Proteomes" id="UP000183529"/>
    </source>
</evidence>
<gene>
    <name evidence="2" type="ORF">SAMN05216550_107242</name>
</gene>
<dbReference type="RefSeq" id="WP_124263129.1">
    <property type="nucleotide sequence ID" value="NZ_CADFGN010000008.1"/>
</dbReference>
<name>A0AAQ1GG16_9BURK</name>